<name>E2ZMF9_9FIRM</name>
<dbReference type="EMBL" id="AECU01000212">
    <property type="protein sequence ID" value="EFQ05632.1"/>
    <property type="molecule type" value="Genomic_DNA"/>
</dbReference>
<sequence>MILYLLYLPSTSICAVCAQTKRCGGAKTAAPIYDAGKIMRSE</sequence>
<accession>E2ZMF9</accession>
<gene>
    <name evidence="1" type="ORF">HMPREF9436_02878</name>
</gene>
<dbReference type="BioCyc" id="FCF748224-HMP:GTSS-895-MONOMER"/>
<protein>
    <submittedName>
        <fullName evidence="1">Uncharacterized protein</fullName>
    </submittedName>
</protein>
<evidence type="ECO:0000313" key="1">
    <source>
        <dbReference type="EMBL" id="EFQ05632.1"/>
    </source>
</evidence>
<evidence type="ECO:0000313" key="2">
    <source>
        <dbReference type="Proteomes" id="UP000006028"/>
    </source>
</evidence>
<dbReference type="AlphaFoldDB" id="E2ZMF9"/>
<reference evidence="1 2" key="1">
    <citation type="submission" date="2010-08" db="EMBL/GenBank/DDBJ databases">
        <authorList>
            <person name="Weinstock G."/>
            <person name="Sodergren E."/>
            <person name="Clifton S."/>
            <person name="Fulton L."/>
            <person name="Fulton B."/>
            <person name="Courtney L."/>
            <person name="Fronick C."/>
            <person name="Harrison M."/>
            <person name="Strong C."/>
            <person name="Farmer C."/>
            <person name="Delahaunty K."/>
            <person name="Markovic C."/>
            <person name="Hall O."/>
            <person name="Minx P."/>
            <person name="Tomlinson C."/>
            <person name="Mitreva M."/>
            <person name="Hou S."/>
            <person name="Chen J."/>
            <person name="Wollam A."/>
            <person name="Pepin K.H."/>
            <person name="Johnson M."/>
            <person name="Bhonagiri V."/>
            <person name="Zhang X."/>
            <person name="Suruliraj S."/>
            <person name="Warren W."/>
            <person name="Chinwalla A."/>
            <person name="Mardis E.R."/>
            <person name="Wilson R.K."/>
        </authorList>
    </citation>
    <scope>NUCLEOTIDE SEQUENCE [LARGE SCALE GENOMIC DNA]</scope>
    <source>
        <strain evidence="1 2">KLE1255</strain>
    </source>
</reference>
<dbReference type="Proteomes" id="UP000006028">
    <property type="component" value="Unassembled WGS sequence"/>
</dbReference>
<organism evidence="1 2">
    <name type="scientific">Faecalibacterium cf. prausnitzii KLE1255</name>
    <dbReference type="NCBI Taxonomy" id="748224"/>
    <lineage>
        <taxon>Bacteria</taxon>
        <taxon>Bacillati</taxon>
        <taxon>Bacillota</taxon>
        <taxon>Clostridia</taxon>
        <taxon>Eubacteriales</taxon>
        <taxon>Oscillospiraceae</taxon>
        <taxon>Faecalibacterium</taxon>
    </lineage>
</organism>
<dbReference type="HOGENOM" id="CLU_3251769_0_0_9"/>
<comment type="caution">
    <text evidence="1">The sequence shown here is derived from an EMBL/GenBank/DDBJ whole genome shotgun (WGS) entry which is preliminary data.</text>
</comment>
<proteinExistence type="predicted"/>